<dbReference type="PRINTS" id="PR00455">
    <property type="entry name" value="HTHTETR"/>
</dbReference>
<feature type="domain" description="HTH tetR-type" evidence="3">
    <location>
        <begin position="13"/>
        <end position="73"/>
    </location>
</feature>
<dbReference type="PANTHER" id="PTHR30055">
    <property type="entry name" value="HTH-TYPE TRANSCRIPTIONAL REGULATOR RUTR"/>
    <property type="match status" value="1"/>
</dbReference>
<dbReference type="Gene3D" id="1.10.357.10">
    <property type="entry name" value="Tetracycline Repressor, domain 2"/>
    <property type="match status" value="1"/>
</dbReference>
<dbReference type="InterPro" id="IPR001647">
    <property type="entry name" value="HTH_TetR"/>
</dbReference>
<dbReference type="EMBL" id="JAVDQK010000040">
    <property type="protein sequence ID" value="MDR6221505.1"/>
    <property type="molecule type" value="Genomic_DNA"/>
</dbReference>
<evidence type="ECO:0000256" key="1">
    <source>
        <dbReference type="ARBA" id="ARBA00023125"/>
    </source>
</evidence>
<dbReference type="InterPro" id="IPR041479">
    <property type="entry name" value="TetR_CgmR_C"/>
</dbReference>
<dbReference type="PROSITE" id="PS50977">
    <property type="entry name" value="HTH_TETR_2"/>
    <property type="match status" value="1"/>
</dbReference>
<dbReference type="Pfam" id="PF17937">
    <property type="entry name" value="TetR_C_28"/>
    <property type="match status" value="1"/>
</dbReference>
<dbReference type="InterPro" id="IPR036271">
    <property type="entry name" value="Tet_transcr_reg_TetR-rel_C_sf"/>
</dbReference>
<dbReference type="SUPFAM" id="SSF48498">
    <property type="entry name" value="Tetracyclin repressor-like, C-terminal domain"/>
    <property type="match status" value="1"/>
</dbReference>
<protein>
    <submittedName>
        <fullName evidence="4">AcrR family transcriptional regulator</fullName>
    </submittedName>
</protein>
<dbReference type="Proteomes" id="UP001185331">
    <property type="component" value="Unassembled WGS sequence"/>
</dbReference>
<evidence type="ECO:0000256" key="2">
    <source>
        <dbReference type="PROSITE-ProRule" id="PRU00335"/>
    </source>
</evidence>
<dbReference type="InterPro" id="IPR050109">
    <property type="entry name" value="HTH-type_TetR-like_transc_reg"/>
</dbReference>
<dbReference type="GO" id="GO:0003700">
    <property type="term" value="F:DNA-binding transcription factor activity"/>
    <property type="evidence" value="ECO:0007669"/>
    <property type="project" value="TreeGrafter"/>
</dbReference>
<organism evidence="4 5">
    <name type="scientific">Deinococcus soli</name>
    <name type="common">ex Cha et al. 2016</name>
    <dbReference type="NCBI Taxonomy" id="1309411"/>
    <lineage>
        <taxon>Bacteria</taxon>
        <taxon>Thermotogati</taxon>
        <taxon>Deinococcota</taxon>
        <taxon>Deinococci</taxon>
        <taxon>Deinococcales</taxon>
        <taxon>Deinococcaceae</taxon>
        <taxon>Deinococcus</taxon>
    </lineage>
</organism>
<dbReference type="GO" id="GO:0000976">
    <property type="term" value="F:transcription cis-regulatory region binding"/>
    <property type="evidence" value="ECO:0007669"/>
    <property type="project" value="TreeGrafter"/>
</dbReference>
<evidence type="ECO:0000259" key="3">
    <source>
        <dbReference type="PROSITE" id="PS50977"/>
    </source>
</evidence>
<dbReference type="AlphaFoldDB" id="A0AAE3XG47"/>
<proteinExistence type="predicted"/>
<accession>A0AAE3XG47</accession>
<comment type="caution">
    <text evidence="4">The sequence shown here is derived from an EMBL/GenBank/DDBJ whole genome shotgun (WGS) entry which is preliminary data.</text>
</comment>
<dbReference type="PANTHER" id="PTHR30055:SF148">
    <property type="entry name" value="TETR-FAMILY TRANSCRIPTIONAL REGULATOR"/>
    <property type="match status" value="1"/>
</dbReference>
<feature type="DNA-binding region" description="H-T-H motif" evidence="2">
    <location>
        <begin position="36"/>
        <end position="55"/>
    </location>
</feature>
<dbReference type="SUPFAM" id="SSF46689">
    <property type="entry name" value="Homeodomain-like"/>
    <property type="match status" value="1"/>
</dbReference>
<dbReference type="InterPro" id="IPR009057">
    <property type="entry name" value="Homeodomain-like_sf"/>
</dbReference>
<evidence type="ECO:0000313" key="4">
    <source>
        <dbReference type="EMBL" id="MDR6221505.1"/>
    </source>
</evidence>
<dbReference type="Pfam" id="PF00440">
    <property type="entry name" value="TetR_N"/>
    <property type="match status" value="1"/>
</dbReference>
<sequence>MMDNAYQRKKQPEAVRRALLDQAARLAVEEGLAAVTVQAVSDAAGVTKGGFIHHFPSKQALIDAVFEELLDTLSDDLDRRLAADPQPYGSFTRAYVESVFELGLGATGGPWAPLSISMLTDPRLRALWAEWFEARLSRHQATDGDLRLSIVRLAADGIWLADLAKMTLPDPAQLRHQLLQATQPLSSAAES</sequence>
<gene>
    <name evidence="4" type="ORF">J2Y00_005142</name>
</gene>
<name>A0AAE3XG47_9DEIO</name>
<reference evidence="4" key="1">
    <citation type="submission" date="2023-07" db="EMBL/GenBank/DDBJ databases">
        <title>Sorghum-associated microbial communities from plants grown in Nebraska, USA.</title>
        <authorList>
            <person name="Schachtman D."/>
        </authorList>
    </citation>
    <scope>NUCLEOTIDE SEQUENCE</scope>
    <source>
        <strain evidence="4">BE330</strain>
    </source>
</reference>
<keyword evidence="1 2" id="KW-0238">DNA-binding</keyword>
<evidence type="ECO:0000313" key="5">
    <source>
        <dbReference type="Proteomes" id="UP001185331"/>
    </source>
</evidence>